<gene>
    <name evidence="2" type="ORF">GCM10009117_03390</name>
</gene>
<evidence type="ECO:0000259" key="1">
    <source>
        <dbReference type="Pfam" id="PF00535"/>
    </source>
</evidence>
<dbReference type="Pfam" id="PF00535">
    <property type="entry name" value="Glycos_transf_2"/>
    <property type="match status" value="1"/>
</dbReference>
<dbReference type="PANTHER" id="PTHR43685:SF2">
    <property type="entry name" value="GLYCOSYLTRANSFERASE 2-LIKE DOMAIN-CONTAINING PROTEIN"/>
    <property type="match status" value="1"/>
</dbReference>
<dbReference type="Gene3D" id="3.90.550.10">
    <property type="entry name" value="Spore Coat Polysaccharide Biosynthesis Protein SpsA, Chain A"/>
    <property type="match status" value="1"/>
</dbReference>
<dbReference type="InterPro" id="IPR050834">
    <property type="entry name" value="Glycosyltransf_2"/>
</dbReference>
<dbReference type="CDD" id="cd00761">
    <property type="entry name" value="Glyco_tranf_GTA_type"/>
    <property type="match status" value="1"/>
</dbReference>
<dbReference type="SUPFAM" id="SSF53448">
    <property type="entry name" value="Nucleotide-diphospho-sugar transferases"/>
    <property type="match status" value="1"/>
</dbReference>
<reference evidence="2 3" key="1">
    <citation type="journal article" date="2019" name="Int. J. Syst. Evol. Microbiol.">
        <title>The Global Catalogue of Microorganisms (GCM) 10K type strain sequencing project: providing services to taxonomists for standard genome sequencing and annotation.</title>
        <authorList>
            <consortium name="The Broad Institute Genomics Platform"/>
            <consortium name="The Broad Institute Genome Sequencing Center for Infectious Disease"/>
            <person name="Wu L."/>
            <person name="Ma J."/>
        </authorList>
    </citation>
    <scope>NUCLEOTIDE SEQUENCE [LARGE SCALE GENOMIC DNA]</scope>
    <source>
        <strain evidence="2 3">JCM 16082</strain>
    </source>
</reference>
<dbReference type="PANTHER" id="PTHR43685">
    <property type="entry name" value="GLYCOSYLTRANSFERASE"/>
    <property type="match status" value="1"/>
</dbReference>
<accession>A0ABN1MDP5</accession>
<dbReference type="InterPro" id="IPR001173">
    <property type="entry name" value="Glyco_trans_2-like"/>
</dbReference>
<evidence type="ECO:0000313" key="2">
    <source>
        <dbReference type="EMBL" id="GAA0871193.1"/>
    </source>
</evidence>
<proteinExistence type="predicted"/>
<sequence>MDKSPFFSVVITVYNKEDYIKETIQSVLDQTFTDFELIIVDDYSTDNSRNIIKSYQTDAITPIYNETNLGAGASRNVGVYYAKGNYIALLDGDDLYKPFFLEEIHLAISKYPNNPVFAMAAEKIKDEKIFKYSYSFPPSQDRLLTLNYFESSYQNTILTSSSTVIQKDFLLQLGGYDEGIKSGQDTDLWIRIGLQTSIIFDQKIGARIRFIENSLFNTTNTLKDKLIASKFKQEEERNPALKKFMDLNRFSLVILGRLNHQYAQAKAIQKQIDPKNLTRKQRFLLRLPLSLLKISKRTKEFLDRQGWRFSSFK</sequence>
<dbReference type="Proteomes" id="UP001500507">
    <property type="component" value="Unassembled WGS sequence"/>
</dbReference>
<protein>
    <submittedName>
        <fullName evidence="2">Glycosyltransferase family 2 protein</fullName>
    </submittedName>
</protein>
<dbReference type="EMBL" id="BAAAFG010000002">
    <property type="protein sequence ID" value="GAA0871193.1"/>
    <property type="molecule type" value="Genomic_DNA"/>
</dbReference>
<organism evidence="2 3">
    <name type="scientific">Gangjinia marincola</name>
    <dbReference type="NCBI Taxonomy" id="578463"/>
    <lineage>
        <taxon>Bacteria</taxon>
        <taxon>Pseudomonadati</taxon>
        <taxon>Bacteroidota</taxon>
        <taxon>Flavobacteriia</taxon>
        <taxon>Flavobacteriales</taxon>
        <taxon>Flavobacteriaceae</taxon>
        <taxon>Gangjinia</taxon>
    </lineage>
</organism>
<keyword evidence="3" id="KW-1185">Reference proteome</keyword>
<dbReference type="RefSeq" id="WP_343763003.1">
    <property type="nucleotide sequence ID" value="NZ_BAAAFG010000002.1"/>
</dbReference>
<dbReference type="InterPro" id="IPR029044">
    <property type="entry name" value="Nucleotide-diphossugar_trans"/>
</dbReference>
<comment type="caution">
    <text evidence="2">The sequence shown here is derived from an EMBL/GenBank/DDBJ whole genome shotgun (WGS) entry which is preliminary data.</text>
</comment>
<feature type="domain" description="Glycosyltransferase 2-like" evidence="1">
    <location>
        <begin position="8"/>
        <end position="149"/>
    </location>
</feature>
<name>A0ABN1MDP5_9FLAO</name>
<evidence type="ECO:0000313" key="3">
    <source>
        <dbReference type="Proteomes" id="UP001500507"/>
    </source>
</evidence>